<proteinExistence type="predicted"/>
<evidence type="ECO:0000256" key="1">
    <source>
        <dbReference type="ARBA" id="ARBA00001946"/>
    </source>
</evidence>
<feature type="domain" description="Nudix hydrolase" evidence="3">
    <location>
        <begin position="46"/>
        <end position="176"/>
    </location>
</feature>
<evidence type="ECO:0000313" key="5">
    <source>
        <dbReference type="Proteomes" id="UP000002516"/>
    </source>
</evidence>
<dbReference type="Pfam" id="PF00293">
    <property type="entry name" value="NUDIX"/>
    <property type="match status" value="1"/>
</dbReference>
<evidence type="ECO:0000256" key="2">
    <source>
        <dbReference type="ARBA" id="ARBA00022801"/>
    </source>
</evidence>
<dbReference type="InterPro" id="IPR015797">
    <property type="entry name" value="NUDIX_hydrolase-like_dom_sf"/>
</dbReference>
<organism evidence="4 5">
    <name type="scientific">Xylella fastidiosa (strain Temecula1 / ATCC 700964)</name>
    <dbReference type="NCBI Taxonomy" id="183190"/>
    <lineage>
        <taxon>Bacteria</taxon>
        <taxon>Pseudomonadati</taxon>
        <taxon>Pseudomonadota</taxon>
        <taxon>Gammaproteobacteria</taxon>
        <taxon>Lysobacterales</taxon>
        <taxon>Lysobacteraceae</taxon>
        <taxon>Xylella</taxon>
    </lineage>
</organism>
<evidence type="ECO:0000259" key="3">
    <source>
        <dbReference type="PROSITE" id="PS51462"/>
    </source>
</evidence>
<keyword evidence="2 4" id="KW-0378">Hydrolase</keyword>
<dbReference type="PROSITE" id="PS00893">
    <property type="entry name" value="NUDIX_BOX"/>
    <property type="match status" value="1"/>
</dbReference>
<protein>
    <submittedName>
        <fullName evidence="4">Hydrolase</fullName>
    </submittedName>
</protein>
<dbReference type="PANTHER" id="PTHR21340">
    <property type="entry name" value="DIADENOSINE 5,5-P1,P4-TETRAPHOSPHATE PYROPHOSPHOHYDROLASE MUTT"/>
    <property type="match status" value="1"/>
</dbReference>
<dbReference type="GO" id="GO:0004081">
    <property type="term" value="F:bis(5'-nucleosyl)-tetraphosphatase (asymmetrical) activity"/>
    <property type="evidence" value="ECO:0007669"/>
    <property type="project" value="TreeGrafter"/>
</dbReference>
<dbReference type="PROSITE" id="PS51462">
    <property type="entry name" value="NUDIX"/>
    <property type="match status" value="1"/>
</dbReference>
<dbReference type="AlphaFoldDB" id="Q87EZ1"/>
<accession>Q87EZ1</accession>
<name>Q87EZ1_XYLFT</name>
<dbReference type="PANTHER" id="PTHR21340:SF0">
    <property type="entry name" value="BIS(5'-NUCLEOSYL)-TETRAPHOSPHATASE [ASYMMETRICAL]"/>
    <property type="match status" value="1"/>
</dbReference>
<dbReference type="InterPro" id="IPR020084">
    <property type="entry name" value="NUDIX_hydrolase_CS"/>
</dbReference>
<dbReference type="SUPFAM" id="SSF55811">
    <property type="entry name" value="Nudix"/>
    <property type="match status" value="1"/>
</dbReference>
<dbReference type="KEGG" id="xft:PD_0154"/>
<dbReference type="Proteomes" id="UP000002516">
    <property type="component" value="Chromosome"/>
</dbReference>
<gene>
    <name evidence="4" type="ordered locus">PD_0154</name>
</gene>
<dbReference type="EMBL" id="AE009442">
    <property type="protein sequence ID" value="AAO28048.1"/>
    <property type="molecule type" value="Genomic_DNA"/>
</dbReference>
<dbReference type="GO" id="GO:0006167">
    <property type="term" value="P:AMP biosynthetic process"/>
    <property type="evidence" value="ECO:0007669"/>
    <property type="project" value="TreeGrafter"/>
</dbReference>
<keyword evidence="5" id="KW-1185">Reference proteome</keyword>
<evidence type="ECO:0000313" key="4">
    <source>
        <dbReference type="EMBL" id="AAO28048.1"/>
    </source>
</evidence>
<dbReference type="Gene3D" id="3.90.79.10">
    <property type="entry name" value="Nucleoside Triphosphate Pyrophosphohydrolase"/>
    <property type="match status" value="1"/>
</dbReference>
<comment type="cofactor">
    <cofactor evidence="1">
        <name>Mg(2+)</name>
        <dbReference type="ChEBI" id="CHEBI:18420"/>
    </cofactor>
</comment>
<reference evidence="4 5" key="1">
    <citation type="journal article" date="2003" name="J. Bacteriol.">
        <title>Comparative analyses of the complete genome sequences of Pierce's disease and citrus variegated chlorosis strains of Xylella fastidiosa.</title>
        <authorList>
            <person name="Van Sluys M.A."/>
            <person name="de Oliveira M.C."/>
            <person name="Monteiro-Vitorello C.B."/>
            <person name="Miyaki C.Y."/>
            <person name="Furlan L.R."/>
            <person name="Camargo L.E."/>
            <person name="da Silva A.C."/>
            <person name="Moon D.H."/>
            <person name="Takita M.A."/>
            <person name="Lemos E.G."/>
            <person name="Machado M.A."/>
            <person name="Ferro M.I."/>
            <person name="da Silva F.R."/>
            <person name="Goldman M.H."/>
            <person name="Goldman G.H."/>
            <person name="Lemos M.V."/>
            <person name="El-Dorry H."/>
            <person name="Tsai S.M."/>
            <person name="Carrer H."/>
            <person name="Carraro D.M."/>
            <person name="de Oliveira R.C."/>
            <person name="Nunes L.R."/>
            <person name="Siqueira W.J."/>
            <person name="Coutinho L.L."/>
            <person name="Kimura E.T."/>
            <person name="Ferro E.S."/>
            <person name="Harakava R."/>
            <person name="Kuramae E.E."/>
            <person name="Marino C.L."/>
            <person name="Giglioti E."/>
            <person name="Abreu I.L."/>
            <person name="Alves L.M."/>
            <person name="do Amaral A.M."/>
            <person name="Baia G.S."/>
            <person name="Blanco S.R."/>
            <person name="Brito M.S."/>
            <person name="Cannavan F.S."/>
            <person name="Celestino A.V."/>
            <person name="da Cunha A.F."/>
            <person name="Fenille R.C."/>
            <person name="Ferro J.A."/>
            <person name="Formighieri E.F."/>
            <person name="Kishi L.T."/>
            <person name="Leoni S.G."/>
            <person name="Oliveira A.R."/>
            <person name="Rosa V.E.Jr."/>
            <person name="Sassaki F.T."/>
            <person name="Sena J.A."/>
            <person name="de Souza A.A."/>
            <person name="Truffi D."/>
            <person name="Tsukumo F."/>
            <person name="Yanai G.M."/>
            <person name="Zaros L.G."/>
            <person name="Civerolo E.L."/>
            <person name="Simpson A.J."/>
            <person name="Almeida N.F.Jr."/>
            <person name="Setubal J.C."/>
            <person name="Kitajima J.P."/>
        </authorList>
    </citation>
    <scope>NUCLEOTIDE SEQUENCE [LARGE SCALE GENOMIC DNA]</scope>
    <source>
        <strain evidence="5">Temecula1 / ATCC 700964</strain>
    </source>
</reference>
<dbReference type="InterPro" id="IPR051325">
    <property type="entry name" value="Nudix_hydrolase_domain"/>
</dbReference>
<sequence length="185" mass="21384">MSGMNRPLPMIHRIEEIGDSQFRRQQLDLEFSNGERRLYQRHVARGYGAVVVVPLLDPQTVLLVREYAAGIHRYELGLVKGRIDANETPEQAADRELKEEAGYGARDLRVLRAITLVPGYMNHQSWLVIASDLYPERLVGDEPEEIEVIPWKLSKLHDLMLREDFSEGRSLAALFIVREWLEHQQ</sequence>
<dbReference type="NCBIfam" id="NF008736">
    <property type="entry name" value="PRK11762.1"/>
    <property type="match status" value="1"/>
</dbReference>
<dbReference type="CDD" id="cd24156">
    <property type="entry name" value="NUDIX_ADPRase_NudE"/>
    <property type="match status" value="1"/>
</dbReference>
<dbReference type="GO" id="GO:0006754">
    <property type="term" value="P:ATP biosynthetic process"/>
    <property type="evidence" value="ECO:0007669"/>
    <property type="project" value="TreeGrafter"/>
</dbReference>
<dbReference type="InterPro" id="IPR000086">
    <property type="entry name" value="NUDIX_hydrolase_dom"/>
</dbReference>
<dbReference type="HOGENOM" id="CLU_062658_4_0_6"/>